<dbReference type="EMBL" id="AEXO01000113">
    <property type="protein sequence ID" value="EGC85112.1"/>
    <property type="molecule type" value="Genomic_DNA"/>
</dbReference>
<organism evidence="1 2">
    <name type="scientific">Prevotella denticola CRIS 18C-A</name>
    <dbReference type="NCBI Taxonomy" id="944557"/>
    <lineage>
        <taxon>Bacteria</taxon>
        <taxon>Pseudomonadati</taxon>
        <taxon>Bacteroidota</taxon>
        <taxon>Bacteroidia</taxon>
        <taxon>Bacteroidales</taxon>
        <taxon>Prevotellaceae</taxon>
        <taxon>Prevotella</taxon>
    </lineage>
</organism>
<reference evidence="1 2" key="1">
    <citation type="submission" date="2011-02" db="EMBL/GenBank/DDBJ databases">
        <authorList>
            <person name="Durkin A.S."/>
            <person name="Madupu R."/>
            <person name="Torralba M."/>
            <person name="Gillis M."/>
            <person name="Methe B."/>
            <person name="Sutton G."/>
            <person name="Nelson K.E."/>
        </authorList>
    </citation>
    <scope>NUCLEOTIDE SEQUENCE [LARGE SCALE GENOMIC DNA]</scope>
    <source>
        <strain evidence="1 2">CRIS 18C-A</strain>
    </source>
</reference>
<comment type="caution">
    <text evidence="1">The sequence shown here is derived from an EMBL/GenBank/DDBJ whole genome shotgun (WGS) entry which is preliminary data.</text>
</comment>
<sequence>MATLSLIPDRLGILFPNGRDIRSQRLGRMFPTVGNITFSQFFLPLSVQITIFAG</sequence>
<accession>F0HAS3</accession>
<name>F0HAS3_9BACT</name>
<keyword evidence="2" id="KW-1185">Reference proteome</keyword>
<dbReference type="AlphaFoldDB" id="F0HAS3"/>
<protein>
    <submittedName>
        <fullName evidence="1">Uncharacterized protein</fullName>
    </submittedName>
</protein>
<gene>
    <name evidence="1" type="ORF">HMPREF9303_0187</name>
</gene>
<dbReference type="Proteomes" id="UP000003155">
    <property type="component" value="Unassembled WGS sequence"/>
</dbReference>
<proteinExistence type="predicted"/>
<evidence type="ECO:0000313" key="1">
    <source>
        <dbReference type="EMBL" id="EGC85112.1"/>
    </source>
</evidence>
<evidence type="ECO:0000313" key="2">
    <source>
        <dbReference type="Proteomes" id="UP000003155"/>
    </source>
</evidence>